<dbReference type="CDD" id="cd08916">
    <property type="entry name" value="TrHb3_P"/>
    <property type="match status" value="1"/>
</dbReference>
<dbReference type="GO" id="GO:0046872">
    <property type="term" value="F:metal ion binding"/>
    <property type="evidence" value="ECO:0007669"/>
    <property type="project" value="UniProtKB-KW"/>
</dbReference>
<evidence type="ECO:0000256" key="2">
    <source>
        <dbReference type="ARBA" id="ARBA00022617"/>
    </source>
</evidence>
<dbReference type="Pfam" id="PF01152">
    <property type="entry name" value="Bac_globin"/>
    <property type="match status" value="1"/>
</dbReference>
<sequence>MTLSNSSLTDLHGRAEIEQLVNAFYEHVREDDVLGFIFTDIARTDWTAHLPRMYAFWETVLFRTGGYTGNPLAVHARLLPLTAMGRPQFDRWLLLFHRTVDAHFAGPNAEHIKNCASDMANVIHRRLSEAPVGATLTVQLTPEQQVRDAPLKADAV</sequence>
<keyword evidence="3" id="KW-0479">Metal-binding</keyword>
<reference evidence="5 6" key="1">
    <citation type="submission" date="2020-08" db="EMBL/GenBank/DDBJ databases">
        <title>Genomic Encyclopedia of Type Strains, Phase IV (KMG-IV): sequencing the most valuable type-strain genomes for metagenomic binning, comparative biology and taxonomic classification.</title>
        <authorList>
            <person name="Goeker M."/>
        </authorList>
    </citation>
    <scope>NUCLEOTIDE SEQUENCE [LARGE SCALE GENOMIC DNA]</scope>
    <source>
        <strain evidence="5 6">DSM 12251</strain>
    </source>
</reference>
<evidence type="ECO:0000256" key="3">
    <source>
        <dbReference type="ARBA" id="ARBA00022723"/>
    </source>
</evidence>
<dbReference type="InterPro" id="IPR001486">
    <property type="entry name" value="Hemoglobin_trunc"/>
</dbReference>
<comment type="caution">
    <text evidence="5">The sequence shown here is derived from an EMBL/GenBank/DDBJ whole genome shotgun (WGS) entry which is preliminary data.</text>
</comment>
<gene>
    <name evidence="5" type="ORF">HNQ64_000197</name>
</gene>
<protein>
    <submittedName>
        <fullName evidence="5">Hemoglobin</fullName>
    </submittedName>
</protein>
<accession>A0A7W7YGV0</accession>
<dbReference type="GO" id="GO:0020037">
    <property type="term" value="F:heme binding"/>
    <property type="evidence" value="ECO:0007669"/>
    <property type="project" value="InterPro"/>
</dbReference>
<dbReference type="Proteomes" id="UP000534294">
    <property type="component" value="Unassembled WGS sequence"/>
</dbReference>
<dbReference type="RefSeq" id="WP_184204414.1">
    <property type="nucleotide sequence ID" value="NZ_JACHIF010000001.1"/>
</dbReference>
<keyword evidence="2" id="KW-0349">Heme</keyword>
<dbReference type="InterPro" id="IPR012292">
    <property type="entry name" value="Globin/Proto"/>
</dbReference>
<dbReference type="SUPFAM" id="SSF46458">
    <property type="entry name" value="Globin-like"/>
    <property type="match status" value="1"/>
</dbReference>
<organism evidence="5 6">
    <name type="scientific">Prosthecobacter dejongeii</name>
    <dbReference type="NCBI Taxonomy" id="48465"/>
    <lineage>
        <taxon>Bacteria</taxon>
        <taxon>Pseudomonadati</taxon>
        <taxon>Verrucomicrobiota</taxon>
        <taxon>Verrucomicrobiia</taxon>
        <taxon>Verrucomicrobiales</taxon>
        <taxon>Verrucomicrobiaceae</taxon>
        <taxon>Prosthecobacter</taxon>
    </lineage>
</organism>
<proteinExistence type="predicted"/>
<dbReference type="GO" id="GO:0019825">
    <property type="term" value="F:oxygen binding"/>
    <property type="evidence" value="ECO:0007669"/>
    <property type="project" value="InterPro"/>
</dbReference>
<keyword evidence="1" id="KW-0813">Transport</keyword>
<keyword evidence="4" id="KW-0408">Iron</keyword>
<dbReference type="Gene3D" id="1.10.490.10">
    <property type="entry name" value="Globins"/>
    <property type="match status" value="1"/>
</dbReference>
<dbReference type="EMBL" id="JACHIF010000001">
    <property type="protein sequence ID" value="MBB5035963.1"/>
    <property type="molecule type" value="Genomic_DNA"/>
</dbReference>
<evidence type="ECO:0000256" key="4">
    <source>
        <dbReference type="ARBA" id="ARBA00023004"/>
    </source>
</evidence>
<evidence type="ECO:0000313" key="6">
    <source>
        <dbReference type="Proteomes" id="UP000534294"/>
    </source>
</evidence>
<name>A0A7W7YGV0_9BACT</name>
<evidence type="ECO:0000256" key="1">
    <source>
        <dbReference type="ARBA" id="ARBA00022448"/>
    </source>
</evidence>
<keyword evidence="6" id="KW-1185">Reference proteome</keyword>
<dbReference type="AlphaFoldDB" id="A0A7W7YGV0"/>
<evidence type="ECO:0000313" key="5">
    <source>
        <dbReference type="EMBL" id="MBB5035963.1"/>
    </source>
</evidence>
<dbReference type="InterPro" id="IPR009050">
    <property type="entry name" value="Globin-like_sf"/>
</dbReference>